<gene>
    <name evidence="2" type="ORF">LTR97_004852</name>
</gene>
<comment type="caution">
    <text evidence="2">The sequence shown here is derived from an EMBL/GenBank/DDBJ whole genome shotgun (WGS) entry which is preliminary data.</text>
</comment>
<feature type="compositionally biased region" description="Basic and acidic residues" evidence="1">
    <location>
        <begin position="161"/>
        <end position="171"/>
    </location>
</feature>
<dbReference type="AlphaFoldDB" id="A0AAN7WDX5"/>
<proteinExistence type="predicted"/>
<dbReference type="Proteomes" id="UP001310594">
    <property type="component" value="Unassembled WGS sequence"/>
</dbReference>
<feature type="region of interest" description="Disordered" evidence="1">
    <location>
        <begin position="106"/>
        <end position="196"/>
    </location>
</feature>
<evidence type="ECO:0000256" key="1">
    <source>
        <dbReference type="SAM" id="MobiDB-lite"/>
    </source>
</evidence>
<reference evidence="2" key="1">
    <citation type="submission" date="2023-08" db="EMBL/GenBank/DDBJ databases">
        <title>Black Yeasts Isolated from many extreme environments.</title>
        <authorList>
            <person name="Coleine C."/>
            <person name="Stajich J.E."/>
            <person name="Selbmann L."/>
        </authorList>
    </citation>
    <scope>NUCLEOTIDE SEQUENCE</scope>
    <source>
        <strain evidence="2">CCFEE 5810</strain>
    </source>
</reference>
<name>A0AAN7WDX5_9PEZI</name>
<feature type="compositionally biased region" description="Polar residues" evidence="1">
    <location>
        <begin position="178"/>
        <end position="196"/>
    </location>
</feature>
<organism evidence="2 3">
    <name type="scientific">Elasticomyces elasticus</name>
    <dbReference type="NCBI Taxonomy" id="574655"/>
    <lineage>
        <taxon>Eukaryota</taxon>
        <taxon>Fungi</taxon>
        <taxon>Dikarya</taxon>
        <taxon>Ascomycota</taxon>
        <taxon>Pezizomycotina</taxon>
        <taxon>Dothideomycetes</taxon>
        <taxon>Dothideomycetidae</taxon>
        <taxon>Mycosphaerellales</taxon>
        <taxon>Teratosphaeriaceae</taxon>
        <taxon>Elasticomyces</taxon>
    </lineage>
</organism>
<feature type="compositionally biased region" description="Pro residues" evidence="1">
    <location>
        <begin position="134"/>
        <end position="148"/>
    </location>
</feature>
<evidence type="ECO:0000313" key="2">
    <source>
        <dbReference type="EMBL" id="KAK5702034.1"/>
    </source>
</evidence>
<accession>A0AAN7WDX5</accession>
<dbReference type="EMBL" id="JAVRQU010000006">
    <property type="protein sequence ID" value="KAK5702034.1"/>
    <property type="molecule type" value="Genomic_DNA"/>
</dbReference>
<sequence length="284" mass="31644">MQYLGSLARESRILSEANLRKKFTSMKDLYVAETIAATVQPDLTLVLHKPPNEELVMPRQRRTLLMFTPGENAMIMRRVTTCLEAGGFVYWSARAERCGESEIFRRKSGREAEQPAAERLAPHGSAPEALSSDQPPPNTPTPPQPVPKPAAGSQSEQIQSEQHEVEPRLDLSRAAPSDSEQSQPYQQLVEQSLTAHKQSREIMSRANQTSRIWNKSSICHNWARKILSAAKYTSSRRNGDLITCKQFRTSLIRCNYAAAKGTATGAEAKGEHLVDSQVNVFIKT</sequence>
<protein>
    <submittedName>
        <fullName evidence="2">Uncharacterized protein</fullName>
    </submittedName>
</protein>
<evidence type="ECO:0000313" key="3">
    <source>
        <dbReference type="Proteomes" id="UP001310594"/>
    </source>
</evidence>